<organism evidence="2 3">
    <name type="scientific">Lactococcus cremoris subsp. cremoris GE214</name>
    <dbReference type="NCBI Taxonomy" id="1415168"/>
    <lineage>
        <taxon>Bacteria</taxon>
        <taxon>Bacillati</taxon>
        <taxon>Bacillota</taxon>
        <taxon>Bacilli</taxon>
        <taxon>Lactobacillales</taxon>
        <taxon>Streptococcaceae</taxon>
        <taxon>Lactococcus</taxon>
        <taxon>Lactococcus cremoris subsp. cremoris</taxon>
    </lineage>
</organism>
<dbReference type="RefSeq" id="WP_011834367.1">
    <property type="nucleotide sequence ID" value="NZ_AZSI01000048.1"/>
</dbReference>
<dbReference type="Proteomes" id="UP000028401">
    <property type="component" value="Unassembled WGS sequence"/>
</dbReference>
<comment type="caution">
    <text evidence="2">The sequence shown here is derived from an EMBL/GenBank/DDBJ whole genome shotgun (WGS) entry which is preliminary data.</text>
</comment>
<dbReference type="Pfam" id="PF10263">
    <property type="entry name" value="SprT-like"/>
    <property type="match status" value="1"/>
</dbReference>
<dbReference type="GeneID" id="61108607"/>
<evidence type="ECO:0000313" key="2">
    <source>
        <dbReference type="EMBL" id="KEY62371.1"/>
    </source>
</evidence>
<dbReference type="InterPro" id="IPR006640">
    <property type="entry name" value="SprT-like_domain"/>
</dbReference>
<dbReference type="Pfam" id="PF17283">
    <property type="entry name" value="Zn_ribbon_SprT"/>
    <property type="match status" value="1"/>
</dbReference>
<reference evidence="2 3" key="1">
    <citation type="submission" date="2014-06" db="EMBL/GenBank/DDBJ databases">
        <title>Draft genome sequence of the putrescine producing strain Lactococcus lactis subsp cremoris GE214.</title>
        <authorList>
            <person name="Ladero V."/>
            <person name="Linares D.M."/>
            <person name="del Rio B."/>
            <person name="Mayo B."/>
            <person name="Martin M.C."/>
            <person name="Fernandez M."/>
            <person name="Alvarez M.A."/>
        </authorList>
    </citation>
    <scope>NUCLEOTIDE SEQUENCE [LARGE SCALE GENOMIC DNA]</scope>
    <source>
        <strain evidence="2 3">GE214</strain>
    </source>
</reference>
<dbReference type="InterPro" id="IPR035240">
    <property type="entry name" value="SprT_Zn_ribbon"/>
</dbReference>
<name>A0A084AAP2_LACLC</name>
<evidence type="ECO:0000313" key="3">
    <source>
        <dbReference type="Proteomes" id="UP000028401"/>
    </source>
</evidence>
<protein>
    <submittedName>
        <fullName evidence="2">SprT-like protein</fullName>
    </submittedName>
</protein>
<accession>A0A084AAP2</accession>
<dbReference type="GO" id="GO:0006950">
    <property type="term" value="P:response to stress"/>
    <property type="evidence" value="ECO:0007669"/>
    <property type="project" value="UniProtKB-ARBA"/>
</dbReference>
<feature type="domain" description="SprT-like" evidence="1">
    <location>
        <begin position="5"/>
        <end position="143"/>
    </location>
</feature>
<gene>
    <name evidence="2" type="ORF">U725_01534</name>
</gene>
<evidence type="ECO:0000259" key="1">
    <source>
        <dbReference type="SMART" id="SM00731"/>
    </source>
</evidence>
<dbReference type="SMART" id="SM00731">
    <property type="entry name" value="SprT"/>
    <property type="match status" value="1"/>
</dbReference>
<dbReference type="PATRIC" id="fig|1415168.3.peg.1602"/>
<dbReference type="EMBL" id="AZSI01000048">
    <property type="protein sequence ID" value="KEY62371.1"/>
    <property type="molecule type" value="Genomic_DNA"/>
</dbReference>
<sequence length="147" mass="17668">MLTNQELTKKVREISLNYFKRPFEHEAKWNQRLRTTGGRFFPKDLHLDFNPKMAELEDFEGVVLHELTHYHLYRTKRGYKHQDADFKRLLAQVGGLRYAPAVEERKVKYDYVCQNCGQNYPRQRKIDTKKYRCGKCRGQLKIKTSRI</sequence>
<dbReference type="AlphaFoldDB" id="A0A084AAP2"/>
<proteinExistence type="predicted"/>
<dbReference type="NCBIfam" id="NF003339">
    <property type="entry name" value="PRK04351.1"/>
    <property type="match status" value="1"/>
</dbReference>